<feature type="transmembrane region" description="Helical" evidence="7">
    <location>
        <begin position="148"/>
        <end position="165"/>
    </location>
</feature>
<dbReference type="GO" id="GO:0016020">
    <property type="term" value="C:membrane"/>
    <property type="evidence" value="ECO:0007669"/>
    <property type="project" value="UniProtKB-SubCell"/>
</dbReference>
<feature type="transmembrane region" description="Helical" evidence="7">
    <location>
        <begin position="75"/>
        <end position="106"/>
    </location>
</feature>
<organism evidence="8 9">
    <name type="scientific">Carnegiea gigantea</name>
    <dbReference type="NCBI Taxonomy" id="171969"/>
    <lineage>
        <taxon>Eukaryota</taxon>
        <taxon>Viridiplantae</taxon>
        <taxon>Streptophyta</taxon>
        <taxon>Embryophyta</taxon>
        <taxon>Tracheophyta</taxon>
        <taxon>Spermatophyta</taxon>
        <taxon>Magnoliopsida</taxon>
        <taxon>eudicotyledons</taxon>
        <taxon>Gunneridae</taxon>
        <taxon>Pentapetalae</taxon>
        <taxon>Caryophyllales</taxon>
        <taxon>Cactineae</taxon>
        <taxon>Cactaceae</taxon>
        <taxon>Cactoideae</taxon>
        <taxon>Echinocereeae</taxon>
        <taxon>Carnegiea</taxon>
    </lineage>
</organism>
<comment type="subcellular location">
    <subcellularLocation>
        <location evidence="2 7">Membrane</location>
        <topology evidence="2 7">Multi-pass membrane protein</topology>
    </subcellularLocation>
</comment>
<sequence length="209" mass="23361">MTTTYGTIPTSSSPSNDPSPNFEFVTRAKAQMQSGLGLRRPWKDMFVIHSLSLPTSLNEAQLRVRTNLAYFRMNYAIVMLLILFLSLLWHPISLIVFLLMMASWLFLYFLRETPLVVLGRVIDDRIALFVLAVLTVAFLFLTNVTANIVTALVVGAVVVVAHAAVMRTDDLPTDVGFEDEAVTPVVYTTTVLNLGYIVISLILWLDFCN</sequence>
<gene>
    <name evidence="8" type="ORF">Cgig2_007182</name>
</gene>
<evidence type="ECO:0000256" key="6">
    <source>
        <dbReference type="ARBA" id="ARBA00023136"/>
    </source>
</evidence>
<evidence type="ECO:0000256" key="2">
    <source>
        <dbReference type="ARBA" id="ARBA00004141"/>
    </source>
</evidence>
<keyword evidence="7" id="KW-0813">Transport</keyword>
<evidence type="ECO:0000313" key="9">
    <source>
        <dbReference type="Proteomes" id="UP001153076"/>
    </source>
</evidence>
<dbReference type="GO" id="GO:0016192">
    <property type="term" value="P:vesicle-mediated transport"/>
    <property type="evidence" value="ECO:0007669"/>
    <property type="project" value="TreeGrafter"/>
</dbReference>
<evidence type="ECO:0000256" key="1">
    <source>
        <dbReference type="ARBA" id="ARBA00002501"/>
    </source>
</evidence>
<feature type="transmembrane region" description="Helical" evidence="7">
    <location>
        <begin position="185"/>
        <end position="205"/>
    </location>
</feature>
<dbReference type="PANTHER" id="PTHR19317">
    <property type="entry name" value="PRENYLATED RAB ACCEPTOR 1-RELATED"/>
    <property type="match status" value="1"/>
</dbReference>
<protein>
    <recommendedName>
        <fullName evidence="7">PRA1 family protein</fullName>
    </recommendedName>
</protein>
<dbReference type="PANTHER" id="PTHR19317:SF2">
    <property type="entry name" value="PRA1 FAMILY PROTEIN F2"/>
    <property type="match status" value="1"/>
</dbReference>
<evidence type="ECO:0000256" key="3">
    <source>
        <dbReference type="ARBA" id="ARBA00006483"/>
    </source>
</evidence>
<feature type="transmembrane region" description="Helical" evidence="7">
    <location>
        <begin position="126"/>
        <end position="141"/>
    </location>
</feature>
<evidence type="ECO:0000256" key="5">
    <source>
        <dbReference type="ARBA" id="ARBA00022989"/>
    </source>
</evidence>
<keyword evidence="9" id="KW-1185">Reference proteome</keyword>
<dbReference type="GO" id="GO:0005783">
    <property type="term" value="C:endoplasmic reticulum"/>
    <property type="evidence" value="ECO:0007669"/>
    <property type="project" value="TreeGrafter"/>
</dbReference>
<comment type="caution">
    <text evidence="8">The sequence shown here is derived from an EMBL/GenBank/DDBJ whole genome shotgun (WGS) entry which is preliminary data.</text>
</comment>
<evidence type="ECO:0000256" key="4">
    <source>
        <dbReference type="ARBA" id="ARBA00022692"/>
    </source>
</evidence>
<reference evidence="8" key="1">
    <citation type="submission" date="2022-04" db="EMBL/GenBank/DDBJ databases">
        <title>Carnegiea gigantea Genome sequencing and assembly v2.</title>
        <authorList>
            <person name="Copetti D."/>
            <person name="Sanderson M.J."/>
            <person name="Burquez A."/>
            <person name="Wojciechowski M.F."/>
        </authorList>
    </citation>
    <scope>NUCLEOTIDE SEQUENCE</scope>
    <source>
        <strain evidence="8">SGP5-SGP5p</strain>
        <tissue evidence="8">Aerial part</tissue>
    </source>
</reference>
<evidence type="ECO:0000313" key="8">
    <source>
        <dbReference type="EMBL" id="KAJ8440776.1"/>
    </source>
</evidence>
<proteinExistence type="inferred from homology"/>
<keyword evidence="6 7" id="KW-0472">Membrane</keyword>
<name>A0A9Q1QGL6_9CARY</name>
<comment type="function">
    <text evidence="1 7">May be involved in both secretory and endocytic intracellular trafficking in the endosomal/prevacuolar compartments.</text>
</comment>
<dbReference type="GO" id="GO:0005794">
    <property type="term" value="C:Golgi apparatus"/>
    <property type="evidence" value="ECO:0007669"/>
    <property type="project" value="TreeGrafter"/>
</dbReference>
<evidence type="ECO:0000256" key="7">
    <source>
        <dbReference type="RuleBase" id="RU363107"/>
    </source>
</evidence>
<dbReference type="AlphaFoldDB" id="A0A9Q1QGL6"/>
<dbReference type="Proteomes" id="UP001153076">
    <property type="component" value="Unassembled WGS sequence"/>
</dbReference>
<accession>A0A9Q1QGL6</accession>
<keyword evidence="4 7" id="KW-0812">Transmembrane</keyword>
<keyword evidence="5 7" id="KW-1133">Transmembrane helix</keyword>
<dbReference type="EMBL" id="JAKOGI010000184">
    <property type="protein sequence ID" value="KAJ8440776.1"/>
    <property type="molecule type" value="Genomic_DNA"/>
</dbReference>
<dbReference type="OrthoDB" id="63113at2759"/>
<comment type="similarity">
    <text evidence="3 7">Belongs to the PRA1 family.</text>
</comment>
<dbReference type="InterPro" id="IPR004895">
    <property type="entry name" value="Prenylated_rab_accept_PRA1"/>
</dbReference>
<dbReference type="Pfam" id="PF03208">
    <property type="entry name" value="PRA1"/>
    <property type="match status" value="1"/>
</dbReference>